<gene>
    <name evidence="2" type="primary">LOC105428678</name>
</gene>
<evidence type="ECO:0000313" key="1">
    <source>
        <dbReference type="Proteomes" id="UP000504615"/>
    </source>
</evidence>
<sequence length="103" mass="11602">MPRNYSSFISCRMFPETFEVVLQLIGPGLRVINTLPGRKPISAEKQLLIAIWFMSTPDSYRSVSTKFGIGKATAFRALRRVTCSTLYCSSVYSVAQRCSCHKK</sequence>
<dbReference type="OrthoDB" id="7554922at2759"/>
<keyword evidence="1" id="KW-1185">Reference proteome</keyword>
<name>A0A6I9WEN2_9HYME</name>
<dbReference type="KEGG" id="pbar:105428678"/>
<accession>A0A6I9WEN2</accession>
<dbReference type="AlphaFoldDB" id="A0A6I9WEN2"/>
<dbReference type="RefSeq" id="XP_011639411.2">
    <property type="nucleotide sequence ID" value="XM_011641109.2"/>
</dbReference>
<proteinExistence type="predicted"/>
<protein>
    <submittedName>
        <fullName evidence="2">Uncharacterized protein LOC105428678</fullName>
    </submittedName>
</protein>
<dbReference type="GeneID" id="105428678"/>
<reference evidence="2" key="1">
    <citation type="submission" date="2025-08" db="UniProtKB">
        <authorList>
            <consortium name="RefSeq"/>
        </authorList>
    </citation>
    <scope>IDENTIFICATION</scope>
</reference>
<evidence type="ECO:0000313" key="2">
    <source>
        <dbReference type="RefSeq" id="XP_011639411.2"/>
    </source>
</evidence>
<organism evidence="1 2">
    <name type="scientific">Pogonomyrmex barbatus</name>
    <name type="common">red harvester ant</name>
    <dbReference type="NCBI Taxonomy" id="144034"/>
    <lineage>
        <taxon>Eukaryota</taxon>
        <taxon>Metazoa</taxon>
        <taxon>Ecdysozoa</taxon>
        <taxon>Arthropoda</taxon>
        <taxon>Hexapoda</taxon>
        <taxon>Insecta</taxon>
        <taxon>Pterygota</taxon>
        <taxon>Neoptera</taxon>
        <taxon>Endopterygota</taxon>
        <taxon>Hymenoptera</taxon>
        <taxon>Apocrita</taxon>
        <taxon>Aculeata</taxon>
        <taxon>Formicoidea</taxon>
        <taxon>Formicidae</taxon>
        <taxon>Myrmicinae</taxon>
        <taxon>Pogonomyrmex</taxon>
    </lineage>
</organism>
<dbReference type="Proteomes" id="UP000504615">
    <property type="component" value="Unplaced"/>
</dbReference>